<dbReference type="AlphaFoldDB" id="A0A1I7ZVN9"/>
<proteinExistence type="predicted"/>
<accession>A0A1I7ZVN9</accession>
<evidence type="ECO:0000313" key="1">
    <source>
        <dbReference type="Proteomes" id="UP000095287"/>
    </source>
</evidence>
<dbReference type="WBParaSite" id="L893_g3005.t1">
    <property type="protein sequence ID" value="L893_g3005.t1"/>
    <property type="gene ID" value="L893_g3005"/>
</dbReference>
<dbReference type="Proteomes" id="UP000095287">
    <property type="component" value="Unplaced"/>
</dbReference>
<protein>
    <submittedName>
        <fullName evidence="2">Chromo domain-containing protein</fullName>
    </submittedName>
</protein>
<sequence length="111" mass="13304">MNTVPWHFIESVCLRLYHCTLRKVAVWFVVETTAFDSKEFVDYDKYYAEKEILKEEESVMFVNRDEGKLDLLLHLLLFNGEYWLQWNWGPNEQEVSSARDSETLSDNSDDW</sequence>
<keyword evidence="1" id="KW-1185">Reference proteome</keyword>
<reference evidence="2" key="1">
    <citation type="submission" date="2016-11" db="UniProtKB">
        <authorList>
            <consortium name="WormBaseParasite"/>
        </authorList>
    </citation>
    <scope>IDENTIFICATION</scope>
</reference>
<evidence type="ECO:0000313" key="2">
    <source>
        <dbReference type="WBParaSite" id="L893_g3005.t1"/>
    </source>
</evidence>
<name>A0A1I7ZVN9_9BILA</name>
<organism evidence="1 2">
    <name type="scientific">Steinernema glaseri</name>
    <dbReference type="NCBI Taxonomy" id="37863"/>
    <lineage>
        <taxon>Eukaryota</taxon>
        <taxon>Metazoa</taxon>
        <taxon>Ecdysozoa</taxon>
        <taxon>Nematoda</taxon>
        <taxon>Chromadorea</taxon>
        <taxon>Rhabditida</taxon>
        <taxon>Tylenchina</taxon>
        <taxon>Panagrolaimomorpha</taxon>
        <taxon>Strongyloidoidea</taxon>
        <taxon>Steinernematidae</taxon>
        <taxon>Steinernema</taxon>
    </lineage>
</organism>